<evidence type="ECO:0000259" key="10">
    <source>
        <dbReference type="Pfam" id="PF08245"/>
    </source>
</evidence>
<dbReference type="SUPFAM" id="SSF51984">
    <property type="entry name" value="MurCD N-terminal domain"/>
    <property type="match status" value="1"/>
</dbReference>
<comment type="catalytic activity">
    <reaction evidence="7 8">
        <text>UDP-N-acetyl-alpha-D-muramoyl-L-alanine + D-glutamate + ATP = UDP-N-acetyl-alpha-D-muramoyl-L-alanyl-D-glutamate + ADP + phosphate + H(+)</text>
        <dbReference type="Rhea" id="RHEA:16429"/>
        <dbReference type="ChEBI" id="CHEBI:15378"/>
        <dbReference type="ChEBI" id="CHEBI:29986"/>
        <dbReference type="ChEBI" id="CHEBI:30616"/>
        <dbReference type="ChEBI" id="CHEBI:43474"/>
        <dbReference type="ChEBI" id="CHEBI:83898"/>
        <dbReference type="ChEBI" id="CHEBI:83900"/>
        <dbReference type="ChEBI" id="CHEBI:456216"/>
        <dbReference type="EC" id="6.3.2.9"/>
    </reaction>
</comment>
<dbReference type="GO" id="GO:0008764">
    <property type="term" value="F:UDP-N-acetylmuramoylalanine-D-glutamate ligase activity"/>
    <property type="evidence" value="ECO:0007669"/>
    <property type="project" value="UniProtKB-UniRule"/>
</dbReference>
<sequence>MIVPAGYEGKKIAVFGLARTGLAAIEALKAAGTTVLACDDNSDRARTLPEYADLQSAAWDGIDALVLAPGVPLTHPKPHWVVEKAKAAGVSIIADFDLFEAARPTLAPHKLVAITGTNGKSTTTALMTHVAAACGAPAAMGGNIGTALMALKPLTQGGVYVVEASSYQLDLARNFTADVAILLNITPDHLDRHGGMAGYVAAKKRLFTLQGPDGRAVVGVDDAPSARVAAELGDRAVPVSVMKSLDRGVYVEGGQLIDAMEGAPVAVGSLGDLSRLRGAHNWQNAAATYAAARILGFDRAAIWAALKSFPGLAHRQEQVAVIGGVAFVNDSKATNVDAAARALDAFPRIHWIAGGQAKEDSLAGLEAGLAHVRAAYLIGDAADLFARLLEGKVAEIHKDGTLDRAIAHAASKAASGDVVLLSPACASFDQFTSFEHRGDVFRTLVKSMQGAAA</sequence>
<feature type="binding site" evidence="7">
    <location>
        <begin position="116"/>
        <end position="122"/>
    </location>
    <ligand>
        <name>ATP</name>
        <dbReference type="ChEBI" id="CHEBI:30616"/>
    </ligand>
</feature>
<keyword evidence="5 7" id="KW-0547">Nucleotide-binding</keyword>
<dbReference type="InterPro" id="IPR036615">
    <property type="entry name" value="Mur_ligase_C_dom_sf"/>
</dbReference>
<evidence type="ECO:0000256" key="6">
    <source>
        <dbReference type="ARBA" id="ARBA00022840"/>
    </source>
</evidence>
<keyword evidence="12" id="KW-1185">Reference proteome</keyword>
<dbReference type="InterPro" id="IPR005762">
    <property type="entry name" value="MurD"/>
</dbReference>
<evidence type="ECO:0000256" key="5">
    <source>
        <dbReference type="ARBA" id="ARBA00022741"/>
    </source>
</evidence>
<keyword evidence="7 8" id="KW-0132">Cell division</keyword>
<dbReference type="GO" id="GO:0051301">
    <property type="term" value="P:cell division"/>
    <property type="evidence" value="ECO:0007669"/>
    <property type="project" value="UniProtKB-KW"/>
</dbReference>
<dbReference type="EMBL" id="CP116805">
    <property type="protein sequence ID" value="WCL55449.1"/>
    <property type="molecule type" value="Genomic_DNA"/>
</dbReference>
<dbReference type="EC" id="6.3.2.9" evidence="7 8"/>
<accession>A0AAE9XXG8</accession>
<evidence type="ECO:0000256" key="1">
    <source>
        <dbReference type="ARBA" id="ARBA00004496"/>
    </source>
</evidence>
<dbReference type="Gene3D" id="3.40.1190.10">
    <property type="entry name" value="Mur-like, catalytic domain"/>
    <property type="match status" value="1"/>
</dbReference>
<keyword evidence="7 8" id="KW-0133">Cell shape</keyword>
<organism evidence="11 12">
    <name type="scientific">Gimibacter soli</name>
    <dbReference type="NCBI Taxonomy" id="3024400"/>
    <lineage>
        <taxon>Bacteria</taxon>
        <taxon>Pseudomonadati</taxon>
        <taxon>Pseudomonadota</taxon>
        <taxon>Alphaproteobacteria</taxon>
        <taxon>Kordiimonadales</taxon>
        <taxon>Temperatibacteraceae</taxon>
        <taxon>Gimibacter</taxon>
    </lineage>
</organism>
<protein>
    <recommendedName>
        <fullName evidence="7 8">UDP-N-acetylmuramoylalanine--D-glutamate ligase</fullName>
        <ecNumber evidence="7 8">6.3.2.9</ecNumber>
    </recommendedName>
    <alternativeName>
        <fullName evidence="7">D-glutamic acid-adding enzyme</fullName>
    </alternativeName>
    <alternativeName>
        <fullName evidence="7">UDP-N-acetylmuramoyl-L-alanyl-D-glutamate synthetase</fullName>
    </alternativeName>
</protein>
<gene>
    <name evidence="7 11" type="primary">murD</name>
    <name evidence="11" type="ORF">PH603_06715</name>
</gene>
<evidence type="ECO:0000256" key="7">
    <source>
        <dbReference type="HAMAP-Rule" id="MF_00639"/>
    </source>
</evidence>
<feature type="domain" description="Mur ligase central" evidence="10">
    <location>
        <begin position="114"/>
        <end position="292"/>
    </location>
</feature>
<keyword evidence="4 7" id="KW-0436">Ligase</keyword>
<dbReference type="SUPFAM" id="SSF53244">
    <property type="entry name" value="MurD-like peptide ligases, peptide-binding domain"/>
    <property type="match status" value="1"/>
</dbReference>
<evidence type="ECO:0000256" key="3">
    <source>
        <dbReference type="ARBA" id="ARBA00022490"/>
    </source>
</evidence>
<keyword evidence="7 8" id="KW-0131">Cell cycle</keyword>
<comment type="pathway">
    <text evidence="2 7 8">Cell wall biogenesis; peptidoglycan biosynthesis.</text>
</comment>
<dbReference type="Gene3D" id="3.40.50.720">
    <property type="entry name" value="NAD(P)-binding Rossmann-like Domain"/>
    <property type="match status" value="1"/>
</dbReference>
<keyword evidence="7 8" id="KW-0961">Cell wall biogenesis/degradation</keyword>
<dbReference type="GO" id="GO:0008360">
    <property type="term" value="P:regulation of cell shape"/>
    <property type="evidence" value="ECO:0007669"/>
    <property type="project" value="UniProtKB-KW"/>
</dbReference>
<comment type="subcellular location">
    <subcellularLocation>
        <location evidence="1 7 8">Cytoplasm</location>
    </subcellularLocation>
</comment>
<dbReference type="Gene3D" id="3.90.190.20">
    <property type="entry name" value="Mur ligase, C-terminal domain"/>
    <property type="match status" value="1"/>
</dbReference>
<dbReference type="GO" id="GO:0009252">
    <property type="term" value="P:peptidoglycan biosynthetic process"/>
    <property type="evidence" value="ECO:0007669"/>
    <property type="project" value="UniProtKB-UniRule"/>
</dbReference>
<keyword evidence="7 8" id="KW-0573">Peptidoglycan synthesis</keyword>
<dbReference type="KEGG" id="gso:PH603_06715"/>
<comment type="similarity">
    <text evidence="7">Belongs to the MurCDEF family.</text>
</comment>
<dbReference type="Pfam" id="PF02875">
    <property type="entry name" value="Mur_ligase_C"/>
    <property type="match status" value="1"/>
</dbReference>
<dbReference type="Proteomes" id="UP001217500">
    <property type="component" value="Chromosome"/>
</dbReference>
<dbReference type="InterPro" id="IPR036565">
    <property type="entry name" value="Mur-like_cat_sf"/>
</dbReference>
<evidence type="ECO:0000259" key="9">
    <source>
        <dbReference type="Pfam" id="PF02875"/>
    </source>
</evidence>
<dbReference type="GO" id="GO:0005737">
    <property type="term" value="C:cytoplasm"/>
    <property type="evidence" value="ECO:0007669"/>
    <property type="project" value="UniProtKB-SubCell"/>
</dbReference>
<dbReference type="InterPro" id="IPR013221">
    <property type="entry name" value="Mur_ligase_cen"/>
</dbReference>
<keyword evidence="6 7" id="KW-0067">ATP-binding</keyword>
<dbReference type="InterPro" id="IPR004101">
    <property type="entry name" value="Mur_ligase_C"/>
</dbReference>
<dbReference type="GO" id="GO:0071555">
    <property type="term" value="P:cell wall organization"/>
    <property type="evidence" value="ECO:0007669"/>
    <property type="project" value="UniProtKB-KW"/>
</dbReference>
<dbReference type="PANTHER" id="PTHR43692:SF1">
    <property type="entry name" value="UDP-N-ACETYLMURAMOYLALANINE--D-GLUTAMATE LIGASE"/>
    <property type="match status" value="1"/>
</dbReference>
<dbReference type="Pfam" id="PF08245">
    <property type="entry name" value="Mur_ligase_M"/>
    <property type="match status" value="1"/>
</dbReference>
<reference evidence="11" key="1">
    <citation type="submission" date="2023-01" db="EMBL/GenBank/DDBJ databases">
        <title>The genome sequence of Kordiimonadaceae bacterium 6D33.</title>
        <authorList>
            <person name="Liu Y."/>
        </authorList>
    </citation>
    <scope>NUCLEOTIDE SEQUENCE</scope>
    <source>
        <strain evidence="11">6D33</strain>
    </source>
</reference>
<evidence type="ECO:0000256" key="4">
    <source>
        <dbReference type="ARBA" id="ARBA00022598"/>
    </source>
</evidence>
<name>A0AAE9XXG8_9PROT</name>
<dbReference type="PANTHER" id="PTHR43692">
    <property type="entry name" value="UDP-N-ACETYLMURAMOYLALANINE--D-GLUTAMATE LIGASE"/>
    <property type="match status" value="1"/>
</dbReference>
<dbReference type="AlphaFoldDB" id="A0AAE9XXG8"/>
<evidence type="ECO:0000256" key="8">
    <source>
        <dbReference type="RuleBase" id="RU003664"/>
    </source>
</evidence>
<evidence type="ECO:0000256" key="2">
    <source>
        <dbReference type="ARBA" id="ARBA00004752"/>
    </source>
</evidence>
<evidence type="ECO:0000313" key="12">
    <source>
        <dbReference type="Proteomes" id="UP001217500"/>
    </source>
</evidence>
<dbReference type="SUPFAM" id="SSF53623">
    <property type="entry name" value="MurD-like peptide ligases, catalytic domain"/>
    <property type="match status" value="1"/>
</dbReference>
<dbReference type="HAMAP" id="MF_00639">
    <property type="entry name" value="MurD"/>
    <property type="match status" value="1"/>
</dbReference>
<evidence type="ECO:0000313" key="11">
    <source>
        <dbReference type="EMBL" id="WCL55449.1"/>
    </source>
</evidence>
<keyword evidence="3 7" id="KW-0963">Cytoplasm</keyword>
<dbReference type="GO" id="GO:0005524">
    <property type="term" value="F:ATP binding"/>
    <property type="evidence" value="ECO:0007669"/>
    <property type="project" value="UniProtKB-UniRule"/>
</dbReference>
<proteinExistence type="inferred from homology"/>
<dbReference type="NCBIfam" id="TIGR01087">
    <property type="entry name" value="murD"/>
    <property type="match status" value="1"/>
</dbReference>
<dbReference type="RefSeq" id="WP_289505263.1">
    <property type="nucleotide sequence ID" value="NZ_CP116805.1"/>
</dbReference>
<feature type="domain" description="Mur ligase C-terminal" evidence="9">
    <location>
        <begin position="314"/>
        <end position="425"/>
    </location>
</feature>
<comment type="function">
    <text evidence="7 8">Cell wall formation. Catalyzes the addition of glutamate to the nucleotide precursor UDP-N-acetylmuramoyl-L-alanine (UMA).</text>
</comment>